<evidence type="ECO:0000259" key="8">
    <source>
        <dbReference type="Pfam" id="PF08281"/>
    </source>
</evidence>
<dbReference type="InterPro" id="IPR014284">
    <property type="entry name" value="RNA_pol_sigma-70_dom"/>
</dbReference>
<dbReference type="RefSeq" id="WP_191865280.1">
    <property type="nucleotide sequence ID" value="NZ_BMZC01000002.1"/>
</dbReference>
<evidence type="ECO:0000256" key="2">
    <source>
        <dbReference type="ARBA" id="ARBA00023015"/>
    </source>
</evidence>
<name>A0A8H9LV62_9ALTE</name>
<dbReference type="Gene3D" id="1.10.10.10">
    <property type="entry name" value="Winged helix-like DNA-binding domain superfamily/Winged helix DNA-binding domain"/>
    <property type="match status" value="1"/>
</dbReference>
<dbReference type="Pfam" id="PF04542">
    <property type="entry name" value="Sigma70_r2"/>
    <property type="match status" value="1"/>
</dbReference>
<reference evidence="9" key="2">
    <citation type="submission" date="2020-09" db="EMBL/GenBank/DDBJ databases">
        <authorList>
            <person name="Sun Q."/>
            <person name="Kim S."/>
        </authorList>
    </citation>
    <scope>NUCLEOTIDE SEQUENCE</scope>
    <source>
        <strain evidence="9">KCTC 32337</strain>
    </source>
</reference>
<dbReference type="Pfam" id="PF08281">
    <property type="entry name" value="Sigma70_r4_2"/>
    <property type="match status" value="1"/>
</dbReference>
<evidence type="ECO:0000256" key="5">
    <source>
        <dbReference type="ARBA" id="ARBA00023163"/>
    </source>
</evidence>
<dbReference type="InterPro" id="IPR007627">
    <property type="entry name" value="RNA_pol_sigma70_r2"/>
</dbReference>
<evidence type="ECO:0000313" key="10">
    <source>
        <dbReference type="Proteomes" id="UP000622604"/>
    </source>
</evidence>
<dbReference type="EMBL" id="BMZC01000002">
    <property type="protein sequence ID" value="GGZ51260.1"/>
    <property type="molecule type" value="Genomic_DNA"/>
</dbReference>
<dbReference type="SUPFAM" id="SSF88659">
    <property type="entry name" value="Sigma3 and sigma4 domains of RNA polymerase sigma factors"/>
    <property type="match status" value="1"/>
</dbReference>
<dbReference type="GO" id="GO:0003677">
    <property type="term" value="F:DNA binding"/>
    <property type="evidence" value="ECO:0007669"/>
    <property type="project" value="UniProtKB-KW"/>
</dbReference>
<feature type="region of interest" description="Disordered" evidence="6">
    <location>
        <begin position="1"/>
        <end position="23"/>
    </location>
</feature>
<evidence type="ECO:0000256" key="3">
    <source>
        <dbReference type="ARBA" id="ARBA00023082"/>
    </source>
</evidence>
<gene>
    <name evidence="9" type="ORF">GCM10011274_06440</name>
</gene>
<dbReference type="InterPro" id="IPR013324">
    <property type="entry name" value="RNA_pol_sigma_r3/r4-like"/>
</dbReference>
<comment type="caution">
    <text evidence="9">The sequence shown here is derived from an EMBL/GenBank/DDBJ whole genome shotgun (WGS) entry which is preliminary data.</text>
</comment>
<keyword evidence="4" id="KW-0238">DNA-binding</keyword>
<dbReference type="SUPFAM" id="SSF88946">
    <property type="entry name" value="Sigma2 domain of RNA polymerase sigma factors"/>
    <property type="match status" value="1"/>
</dbReference>
<sequence length="175" mass="20096">MISDHHINTAVSSLDMPEENPSSSLQTLINSKVLKQYLYRHSVNSEEAADLYQESIARVLEQSKTTVIDNPLAYAFRVARNLLSKRQLLDTDNIDEQQCYRQNPELHLETQQRIELIAQVINAMPVQRRRVFEMRRIEGQSRQAIASSLNISAEAVTKHISRAMADIQLHLDKSR</sequence>
<dbReference type="Proteomes" id="UP000622604">
    <property type="component" value="Unassembled WGS sequence"/>
</dbReference>
<reference evidence="9" key="1">
    <citation type="journal article" date="2014" name="Int. J. Syst. Evol. Microbiol.">
        <title>Complete genome sequence of Corynebacterium casei LMG S-19264T (=DSM 44701T), isolated from a smear-ripened cheese.</title>
        <authorList>
            <consortium name="US DOE Joint Genome Institute (JGI-PGF)"/>
            <person name="Walter F."/>
            <person name="Albersmeier A."/>
            <person name="Kalinowski J."/>
            <person name="Ruckert C."/>
        </authorList>
    </citation>
    <scope>NUCLEOTIDE SEQUENCE</scope>
    <source>
        <strain evidence="9">KCTC 32337</strain>
    </source>
</reference>
<protein>
    <submittedName>
        <fullName evidence="9">DNA-directed RNA polymerase sigma-70 factor</fullName>
    </submittedName>
</protein>
<accession>A0A8H9LV62</accession>
<proteinExistence type="inferred from homology"/>
<dbReference type="AlphaFoldDB" id="A0A8H9LV62"/>
<dbReference type="InterPro" id="IPR036388">
    <property type="entry name" value="WH-like_DNA-bd_sf"/>
</dbReference>
<dbReference type="InterPro" id="IPR039425">
    <property type="entry name" value="RNA_pol_sigma-70-like"/>
</dbReference>
<dbReference type="InterPro" id="IPR013249">
    <property type="entry name" value="RNA_pol_sigma70_r4_t2"/>
</dbReference>
<feature type="domain" description="RNA polymerase sigma factor 70 region 4 type 2" evidence="8">
    <location>
        <begin position="115"/>
        <end position="166"/>
    </location>
</feature>
<organism evidence="9 10">
    <name type="scientific">Paraglaciecola chathamensis</name>
    <dbReference type="NCBI Taxonomy" id="368405"/>
    <lineage>
        <taxon>Bacteria</taxon>
        <taxon>Pseudomonadati</taxon>
        <taxon>Pseudomonadota</taxon>
        <taxon>Gammaproteobacteria</taxon>
        <taxon>Alteromonadales</taxon>
        <taxon>Alteromonadaceae</taxon>
        <taxon>Paraglaciecola</taxon>
    </lineage>
</organism>
<keyword evidence="3" id="KW-0731">Sigma factor</keyword>
<evidence type="ECO:0000259" key="7">
    <source>
        <dbReference type="Pfam" id="PF04542"/>
    </source>
</evidence>
<keyword evidence="2" id="KW-0805">Transcription regulation</keyword>
<dbReference type="PANTHER" id="PTHR43133">
    <property type="entry name" value="RNA POLYMERASE ECF-TYPE SIGMA FACTO"/>
    <property type="match status" value="1"/>
</dbReference>
<keyword evidence="5" id="KW-0804">Transcription</keyword>
<dbReference type="GO" id="GO:0006352">
    <property type="term" value="P:DNA-templated transcription initiation"/>
    <property type="evidence" value="ECO:0007669"/>
    <property type="project" value="InterPro"/>
</dbReference>
<dbReference type="NCBIfam" id="TIGR02937">
    <property type="entry name" value="sigma70-ECF"/>
    <property type="match status" value="1"/>
</dbReference>
<feature type="domain" description="RNA polymerase sigma-70 region 2" evidence="7">
    <location>
        <begin position="32"/>
        <end position="83"/>
    </location>
</feature>
<evidence type="ECO:0000256" key="6">
    <source>
        <dbReference type="SAM" id="MobiDB-lite"/>
    </source>
</evidence>
<evidence type="ECO:0000256" key="1">
    <source>
        <dbReference type="ARBA" id="ARBA00010641"/>
    </source>
</evidence>
<dbReference type="PANTHER" id="PTHR43133:SF8">
    <property type="entry name" value="RNA POLYMERASE SIGMA FACTOR HI_1459-RELATED"/>
    <property type="match status" value="1"/>
</dbReference>
<comment type="similarity">
    <text evidence="1">Belongs to the sigma-70 factor family. ECF subfamily.</text>
</comment>
<dbReference type="InterPro" id="IPR013325">
    <property type="entry name" value="RNA_pol_sigma_r2"/>
</dbReference>
<evidence type="ECO:0000313" key="9">
    <source>
        <dbReference type="EMBL" id="GGZ51260.1"/>
    </source>
</evidence>
<dbReference type="GO" id="GO:0016987">
    <property type="term" value="F:sigma factor activity"/>
    <property type="evidence" value="ECO:0007669"/>
    <property type="project" value="UniProtKB-KW"/>
</dbReference>
<evidence type="ECO:0000256" key="4">
    <source>
        <dbReference type="ARBA" id="ARBA00023125"/>
    </source>
</evidence>
<dbReference type="GO" id="GO:0000428">
    <property type="term" value="C:DNA-directed RNA polymerase complex"/>
    <property type="evidence" value="ECO:0007669"/>
    <property type="project" value="UniProtKB-KW"/>
</dbReference>
<keyword evidence="9" id="KW-0240">DNA-directed RNA polymerase</keyword>